<evidence type="ECO:0000259" key="1">
    <source>
        <dbReference type="PROSITE" id="PS51258"/>
    </source>
</evidence>
<feature type="domain" description="MHD2" evidence="2">
    <location>
        <begin position="443"/>
        <end position="553"/>
    </location>
</feature>
<dbReference type="Pfam" id="PF25761">
    <property type="entry name" value="TPR_PATROL1"/>
    <property type="match status" value="1"/>
</dbReference>
<dbReference type="EMBL" id="JBBNAG010000011">
    <property type="protein sequence ID" value="KAK9094661.1"/>
    <property type="molecule type" value="Genomic_DNA"/>
</dbReference>
<keyword evidence="4" id="KW-1185">Reference proteome</keyword>
<dbReference type="Gene3D" id="1.10.357.50">
    <property type="match status" value="1"/>
</dbReference>
<evidence type="ECO:0000313" key="3">
    <source>
        <dbReference type="EMBL" id="KAK9094661.1"/>
    </source>
</evidence>
<comment type="caution">
    <text evidence="3">The sequence shown here is derived from an EMBL/GenBank/DDBJ whole genome shotgun (WGS) entry which is preliminary data.</text>
</comment>
<dbReference type="InterPro" id="IPR057984">
    <property type="entry name" value="PATROL1_C"/>
</dbReference>
<reference evidence="3 4" key="1">
    <citation type="submission" date="2024-01" db="EMBL/GenBank/DDBJ databases">
        <title>Genome assemblies of Stephania.</title>
        <authorList>
            <person name="Yang L."/>
        </authorList>
    </citation>
    <scope>NUCLEOTIDE SEQUENCE [LARGE SCALE GENOMIC DNA]</scope>
    <source>
        <strain evidence="3">JXDWG</strain>
        <tissue evidence="3">Leaf</tissue>
    </source>
</reference>
<dbReference type="PANTHER" id="PTHR31280:SF3">
    <property type="entry name" value="DNA TOPOISOMERASE 4 SUBUNIT B (DUF810)"/>
    <property type="match status" value="1"/>
</dbReference>
<name>A0AAP0EJK2_9MAGN</name>
<dbReference type="InterPro" id="IPR014770">
    <property type="entry name" value="Munc13_1"/>
</dbReference>
<dbReference type="PANTHER" id="PTHR31280">
    <property type="entry name" value="PROTEIN UNC-13 HOMOLOG"/>
    <property type="match status" value="1"/>
</dbReference>
<dbReference type="PROSITE" id="PS51258">
    <property type="entry name" value="MHD1"/>
    <property type="match status" value="1"/>
</dbReference>
<dbReference type="InterPro" id="IPR008528">
    <property type="entry name" value="unc-13_homologue"/>
</dbReference>
<feature type="domain" description="MHD1" evidence="1">
    <location>
        <begin position="156"/>
        <end position="288"/>
    </location>
</feature>
<evidence type="ECO:0000259" key="2">
    <source>
        <dbReference type="PROSITE" id="PS51259"/>
    </source>
</evidence>
<dbReference type="InterPro" id="IPR014772">
    <property type="entry name" value="Munc13_dom-2"/>
</dbReference>
<accession>A0AAP0EJK2</accession>
<dbReference type="PROSITE" id="PS51259">
    <property type="entry name" value="MHD2"/>
    <property type="match status" value="1"/>
</dbReference>
<organism evidence="3 4">
    <name type="scientific">Stephania cephalantha</name>
    <dbReference type="NCBI Taxonomy" id="152367"/>
    <lineage>
        <taxon>Eukaryota</taxon>
        <taxon>Viridiplantae</taxon>
        <taxon>Streptophyta</taxon>
        <taxon>Embryophyta</taxon>
        <taxon>Tracheophyta</taxon>
        <taxon>Spermatophyta</taxon>
        <taxon>Magnoliopsida</taxon>
        <taxon>Ranunculales</taxon>
        <taxon>Menispermaceae</taxon>
        <taxon>Menispermoideae</taxon>
        <taxon>Cissampelideae</taxon>
        <taxon>Stephania</taxon>
    </lineage>
</organism>
<proteinExistence type="predicted"/>
<sequence>MSMSVWCGCKLKDYHLNLSQEPMTFKRILTLLVSVGMLASDESGVLKLVRPVTEPELAARLIKGLIENSVHATCKQLNDVFDNFNMNSKPRKQHPLAMLAHQVKLIAEKESNDFIPVLRNWCPEAGIVSSMKFHKFYGDKLKPFLDKVSCLSEDVISVLPLAVVLDWELSRMYFSSLGENKLQSPSCQKWNYYQIGEVSGPILLNWLSTQQAHILEWTDRAFDLEDWEPLSFHQRQAASIIEVFRIIEEAVDQLFGLKLPVNVMHLESMLSIISQCLETYLQKTVKQLVDKTHLFPASPALTRYEETMISVIKKKSVNCKVLDEEVCNKLKELTLPKLCVRLNTLHYIQDQLGTLEDGIRKAWSLDISYAEERWAKDHFVGCLNNGLPTCSKSIDGMFNVFNRIRKSSTDAINRFCEFIGARIVFWDLRDSFLFYLYRGNVENARLESSLPQIDLVLDHVCSVITDPLRDLVVLSIYRSFLDGYVWVLLEGGPSRVFFDLDVEVMHEDIKILKGFFIADEEGLPPAVVDYETRLPLEILHMYSLQTEILIEMLMSASEQISTKADSRNPDECCVDDAYSLLRVLCHRKDTEASKFLKRHYELPKSSEYEDNPLESAVSSTLLTDLLKRSASLQWTKTSRRSFKSIKKKLREATSEIMR</sequence>
<dbReference type="Proteomes" id="UP001419268">
    <property type="component" value="Unassembled WGS sequence"/>
</dbReference>
<protein>
    <submittedName>
        <fullName evidence="3">Uncharacterized protein</fullName>
    </submittedName>
</protein>
<evidence type="ECO:0000313" key="4">
    <source>
        <dbReference type="Proteomes" id="UP001419268"/>
    </source>
</evidence>
<dbReference type="AlphaFoldDB" id="A0AAP0EJK2"/>
<gene>
    <name evidence="3" type="ORF">Scep_026130</name>
</gene>